<feature type="domain" description="Major facilitator superfamily (MFS) profile" evidence="9">
    <location>
        <begin position="1"/>
        <end position="369"/>
    </location>
</feature>
<evidence type="ECO:0000256" key="4">
    <source>
        <dbReference type="ARBA" id="ARBA00022475"/>
    </source>
</evidence>
<feature type="transmembrane region" description="Helical" evidence="8">
    <location>
        <begin position="51"/>
        <end position="69"/>
    </location>
</feature>
<protein>
    <submittedName>
        <fullName evidence="10">Multidrug resistance transporter, Bcr/CflA family</fullName>
    </submittedName>
</protein>
<dbReference type="Pfam" id="PF07690">
    <property type="entry name" value="MFS_1"/>
    <property type="match status" value="1"/>
</dbReference>
<feature type="transmembrane region" description="Helical" evidence="8">
    <location>
        <begin position="283"/>
        <end position="306"/>
    </location>
</feature>
<evidence type="ECO:0000256" key="1">
    <source>
        <dbReference type="ARBA" id="ARBA00004651"/>
    </source>
</evidence>
<dbReference type="PROSITE" id="PS50850">
    <property type="entry name" value="MFS"/>
    <property type="match status" value="1"/>
</dbReference>
<feature type="transmembrane region" description="Helical" evidence="8">
    <location>
        <begin position="75"/>
        <end position="96"/>
    </location>
</feature>
<dbReference type="STRING" id="1232681.ADIS_3064"/>
<feature type="transmembrane region" description="Helical" evidence="8">
    <location>
        <begin position="108"/>
        <end position="132"/>
    </location>
</feature>
<evidence type="ECO:0000256" key="5">
    <source>
        <dbReference type="ARBA" id="ARBA00022692"/>
    </source>
</evidence>
<evidence type="ECO:0000256" key="6">
    <source>
        <dbReference type="ARBA" id="ARBA00022989"/>
    </source>
</evidence>
<sequence length="378" mass="41267">MYLPAFPAIARSLDTGISEVQLSLTSYLIGIAIGQLFYGPLLDRFGRKKPLYAGLILYIIASVGCGLVTSVESLIWMRFLQAIGGCAGMVAAQALVRDLFPVNKIAQAFALLTLVIAVSPMIAPTIGGYLATKMDWHYLFWVLALLTALILVFSLIYLPDGASPDRQISLRPTQVVQKYLFVLKNKQFLTFILVGGIAGAAPFAYIGGSSDVFINLYGLSETQYGWVFALLATAMIGSTQLNHLLLRHFRNEQIVATALSYQLVLGAIIFVGTYLNWFSVEVFIFFLFIFLTGHGLSIPNAAALSLSPFSQNAGSASAMMGFMRMAMGGVVTGLVSFFHNGTAIPMVFMMFICIFFGLVVMVIYYADSIGKRIRRQLA</sequence>
<dbReference type="PANTHER" id="PTHR23502">
    <property type="entry name" value="MAJOR FACILITATOR SUPERFAMILY"/>
    <property type="match status" value="1"/>
</dbReference>
<gene>
    <name evidence="10" type="ORF">ADIS_3064</name>
</gene>
<proteinExistence type="inferred from homology"/>
<dbReference type="InterPro" id="IPR036259">
    <property type="entry name" value="MFS_trans_sf"/>
</dbReference>
<evidence type="ECO:0000313" key="11">
    <source>
        <dbReference type="Proteomes" id="UP000013909"/>
    </source>
</evidence>
<evidence type="ECO:0000256" key="3">
    <source>
        <dbReference type="ARBA" id="ARBA00022448"/>
    </source>
</evidence>
<keyword evidence="4" id="KW-1003">Cell membrane</keyword>
<name>R7ZRL0_9BACT</name>
<evidence type="ECO:0000313" key="10">
    <source>
        <dbReference type="EMBL" id="EON76614.1"/>
    </source>
</evidence>
<evidence type="ECO:0000256" key="7">
    <source>
        <dbReference type="ARBA" id="ARBA00023136"/>
    </source>
</evidence>
<feature type="transmembrane region" description="Helical" evidence="8">
    <location>
        <begin position="188"/>
        <end position="206"/>
    </location>
</feature>
<keyword evidence="5 8" id="KW-0812">Transmembrane</keyword>
<feature type="transmembrane region" description="Helical" evidence="8">
    <location>
        <begin position="344"/>
        <end position="366"/>
    </location>
</feature>
<dbReference type="NCBIfam" id="TIGR00710">
    <property type="entry name" value="efflux_Bcr_CflA"/>
    <property type="match status" value="1"/>
</dbReference>
<keyword evidence="6 8" id="KW-1133">Transmembrane helix</keyword>
<dbReference type="GO" id="GO:1990961">
    <property type="term" value="P:xenobiotic detoxification by transmembrane export across the plasma membrane"/>
    <property type="evidence" value="ECO:0007669"/>
    <property type="project" value="InterPro"/>
</dbReference>
<feature type="transmembrane region" description="Helical" evidence="8">
    <location>
        <begin position="20"/>
        <end position="39"/>
    </location>
</feature>
<dbReference type="InterPro" id="IPR020846">
    <property type="entry name" value="MFS_dom"/>
</dbReference>
<feature type="transmembrane region" description="Helical" evidence="8">
    <location>
        <begin position="226"/>
        <end position="246"/>
    </location>
</feature>
<accession>R7ZRL0</accession>
<dbReference type="InterPro" id="IPR004812">
    <property type="entry name" value="Efflux_drug-R_Bcr/CmlA"/>
</dbReference>
<comment type="subcellular location">
    <subcellularLocation>
        <location evidence="1">Cell membrane</location>
        <topology evidence="1">Multi-pass membrane protein</topology>
    </subcellularLocation>
</comment>
<dbReference type="GO" id="GO:0015385">
    <property type="term" value="F:sodium:proton antiporter activity"/>
    <property type="evidence" value="ECO:0007669"/>
    <property type="project" value="TreeGrafter"/>
</dbReference>
<keyword evidence="3" id="KW-0813">Transport</keyword>
<feature type="transmembrane region" description="Helical" evidence="8">
    <location>
        <begin position="138"/>
        <end position="158"/>
    </location>
</feature>
<dbReference type="GO" id="GO:0042910">
    <property type="term" value="F:xenobiotic transmembrane transporter activity"/>
    <property type="evidence" value="ECO:0007669"/>
    <property type="project" value="InterPro"/>
</dbReference>
<dbReference type="CDD" id="cd17320">
    <property type="entry name" value="MFS_MdfA_MDR_like"/>
    <property type="match status" value="1"/>
</dbReference>
<dbReference type="AlphaFoldDB" id="R7ZRL0"/>
<dbReference type="InterPro" id="IPR011701">
    <property type="entry name" value="MFS"/>
</dbReference>
<evidence type="ECO:0000256" key="2">
    <source>
        <dbReference type="ARBA" id="ARBA00006236"/>
    </source>
</evidence>
<dbReference type="Gene3D" id="1.20.1720.10">
    <property type="entry name" value="Multidrug resistance protein D"/>
    <property type="match status" value="1"/>
</dbReference>
<dbReference type="PANTHER" id="PTHR23502:SF132">
    <property type="entry name" value="POLYAMINE TRANSPORTER 2-RELATED"/>
    <property type="match status" value="1"/>
</dbReference>
<feature type="transmembrane region" description="Helical" evidence="8">
    <location>
        <begin position="258"/>
        <end position="277"/>
    </location>
</feature>
<comment type="similarity">
    <text evidence="2">Belongs to the major facilitator superfamily. Bcr/CmlA family.</text>
</comment>
<organism evidence="10 11">
    <name type="scientific">Lunatimonas lonarensis</name>
    <dbReference type="NCBI Taxonomy" id="1232681"/>
    <lineage>
        <taxon>Bacteria</taxon>
        <taxon>Pseudomonadati</taxon>
        <taxon>Bacteroidota</taxon>
        <taxon>Cytophagia</taxon>
        <taxon>Cytophagales</taxon>
        <taxon>Cyclobacteriaceae</taxon>
    </lineage>
</organism>
<dbReference type="Proteomes" id="UP000013909">
    <property type="component" value="Unassembled WGS sequence"/>
</dbReference>
<comment type="caution">
    <text evidence="10">The sequence shown here is derived from an EMBL/GenBank/DDBJ whole genome shotgun (WGS) entry which is preliminary data.</text>
</comment>
<reference evidence="10 11" key="1">
    <citation type="submission" date="2013-02" db="EMBL/GenBank/DDBJ databases">
        <title>A novel strain isolated from Lonar lake, Maharashtra, India.</title>
        <authorList>
            <person name="Singh A."/>
        </authorList>
    </citation>
    <scope>NUCLEOTIDE SEQUENCE [LARGE SCALE GENOMIC DNA]</scope>
    <source>
        <strain evidence="10 11">AK24</strain>
    </source>
</reference>
<feature type="transmembrane region" description="Helical" evidence="8">
    <location>
        <begin position="318"/>
        <end position="338"/>
    </location>
</feature>
<dbReference type="GO" id="GO:0005886">
    <property type="term" value="C:plasma membrane"/>
    <property type="evidence" value="ECO:0007669"/>
    <property type="project" value="UniProtKB-SubCell"/>
</dbReference>
<evidence type="ECO:0000259" key="9">
    <source>
        <dbReference type="PROSITE" id="PS50850"/>
    </source>
</evidence>
<keyword evidence="11" id="KW-1185">Reference proteome</keyword>
<dbReference type="SUPFAM" id="SSF103473">
    <property type="entry name" value="MFS general substrate transporter"/>
    <property type="match status" value="1"/>
</dbReference>
<evidence type="ECO:0000256" key="8">
    <source>
        <dbReference type="SAM" id="Phobius"/>
    </source>
</evidence>
<keyword evidence="7 8" id="KW-0472">Membrane</keyword>
<dbReference type="PATRIC" id="fig|1288963.3.peg.3058"/>
<dbReference type="EMBL" id="AQHR01000085">
    <property type="protein sequence ID" value="EON76614.1"/>
    <property type="molecule type" value="Genomic_DNA"/>
</dbReference>